<keyword evidence="4" id="KW-1003">Cell membrane</keyword>
<dbReference type="GO" id="GO:0005886">
    <property type="term" value="C:plasma membrane"/>
    <property type="evidence" value="ECO:0007669"/>
    <property type="project" value="UniProtKB-SubCell"/>
</dbReference>
<keyword evidence="11" id="KW-1185">Reference proteome</keyword>
<evidence type="ECO:0000256" key="4">
    <source>
        <dbReference type="ARBA" id="ARBA00022475"/>
    </source>
</evidence>
<dbReference type="PANTHER" id="PTHR30294">
    <property type="entry name" value="MEMBRANE COMPONENT OF ABC TRANSPORTER YHHJ-RELATED"/>
    <property type="match status" value="1"/>
</dbReference>
<accession>A0A917YY80</accession>
<feature type="domain" description="ABC transmembrane type-2" evidence="9">
    <location>
        <begin position="144"/>
        <end position="369"/>
    </location>
</feature>
<organism evidence="10 11">
    <name type="scientific">Bowmanella pacifica</name>
    <dbReference type="NCBI Taxonomy" id="502051"/>
    <lineage>
        <taxon>Bacteria</taxon>
        <taxon>Pseudomonadati</taxon>
        <taxon>Pseudomonadota</taxon>
        <taxon>Gammaproteobacteria</taxon>
        <taxon>Alteromonadales</taxon>
        <taxon>Alteromonadaceae</taxon>
        <taxon>Bowmanella</taxon>
    </lineage>
</organism>
<evidence type="ECO:0000256" key="2">
    <source>
        <dbReference type="ARBA" id="ARBA00007783"/>
    </source>
</evidence>
<feature type="transmembrane region" description="Helical" evidence="8">
    <location>
        <begin position="256"/>
        <end position="277"/>
    </location>
</feature>
<evidence type="ECO:0000256" key="6">
    <source>
        <dbReference type="ARBA" id="ARBA00022989"/>
    </source>
</evidence>
<keyword evidence="6 8" id="KW-1133">Transmembrane helix</keyword>
<reference evidence="10" key="1">
    <citation type="journal article" date="2014" name="Int. J. Syst. Evol. Microbiol.">
        <title>Complete genome sequence of Corynebacterium casei LMG S-19264T (=DSM 44701T), isolated from a smear-ripened cheese.</title>
        <authorList>
            <consortium name="US DOE Joint Genome Institute (JGI-PGF)"/>
            <person name="Walter F."/>
            <person name="Albersmeier A."/>
            <person name="Kalinowski J."/>
            <person name="Ruckert C."/>
        </authorList>
    </citation>
    <scope>NUCLEOTIDE SEQUENCE</scope>
    <source>
        <strain evidence="10">CGMCC 1.7086</strain>
    </source>
</reference>
<dbReference type="Pfam" id="PF12698">
    <property type="entry name" value="ABC2_membrane_3"/>
    <property type="match status" value="1"/>
</dbReference>
<evidence type="ECO:0000259" key="9">
    <source>
        <dbReference type="PROSITE" id="PS51012"/>
    </source>
</evidence>
<evidence type="ECO:0000313" key="10">
    <source>
        <dbReference type="EMBL" id="GGO67984.1"/>
    </source>
</evidence>
<sequence length="374" mass="40959">MQWRHVWQLGIKELFSLKADPVLLGLIFYIFSVAVYTVATGVNFEVNNAAVAVVDEDDSPLSRQIAAALLAPQFQPAVKISARQLDTVLEQGEFVFVLVFPPDFERHVLQGKQPQVQLNVDASAMTQAGNGATYIQQIIQAESMAYLAPGIEYADSLPVRLEVRKLFNPNADSAWFNSVMQVINSVTMLGIILTGAALIREREHGTIEHLLVMPVTPAEIMLAKVWANGLVILVATLLSLAFVVHQILGVPIQGSVLLFSLASALYLFSVTSLGIMLGTLTRTMAQFGLLVIPVVVVMYLLSGGTTPQESMPDWLRWIMQLSPSTHFVSLAQDILYRGAGWQLAWPLLLVLLAIGMVFFGIALARFRKAIVSMG</sequence>
<evidence type="ECO:0000256" key="1">
    <source>
        <dbReference type="ARBA" id="ARBA00004651"/>
    </source>
</evidence>
<dbReference type="Proteomes" id="UP000606935">
    <property type="component" value="Unassembled WGS sequence"/>
</dbReference>
<keyword evidence="3" id="KW-0813">Transport</keyword>
<dbReference type="PROSITE" id="PS51012">
    <property type="entry name" value="ABC_TM2"/>
    <property type="match status" value="1"/>
</dbReference>
<gene>
    <name evidence="10" type="ORF">GCM10010982_15840</name>
</gene>
<comment type="subcellular location">
    <subcellularLocation>
        <location evidence="1">Cell membrane</location>
        <topology evidence="1">Multi-pass membrane protein</topology>
    </subcellularLocation>
</comment>
<comment type="similarity">
    <text evidence="2">Belongs to the ABC-2 integral membrane protein family.</text>
</comment>
<feature type="transmembrane region" description="Helical" evidence="8">
    <location>
        <begin position="220"/>
        <end position="244"/>
    </location>
</feature>
<evidence type="ECO:0000256" key="7">
    <source>
        <dbReference type="ARBA" id="ARBA00023136"/>
    </source>
</evidence>
<evidence type="ECO:0000256" key="8">
    <source>
        <dbReference type="SAM" id="Phobius"/>
    </source>
</evidence>
<dbReference type="Gene3D" id="3.40.1710.10">
    <property type="entry name" value="abc type-2 transporter like domain"/>
    <property type="match status" value="1"/>
</dbReference>
<dbReference type="InterPro" id="IPR051449">
    <property type="entry name" value="ABC-2_transporter_component"/>
</dbReference>
<protein>
    <submittedName>
        <fullName evidence="10">Transporter</fullName>
    </submittedName>
</protein>
<dbReference type="GO" id="GO:0140359">
    <property type="term" value="F:ABC-type transporter activity"/>
    <property type="evidence" value="ECO:0007669"/>
    <property type="project" value="InterPro"/>
</dbReference>
<feature type="transmembrane region" description="Helical" evidence="8">
    <location>
        <begin position="343"/>
        <end position="364"/>
    </location>
</feature>
<dbReference type="AlphaFoldDB" id="A0A917YY80"/>
<dbReference type="InterPro" id="IPR013525">
    <property type="entry name" value="ABC2_TM"/>
</dbReference>
<reference evidence="10" key="2">
    <citation type="submission" date="2020-09" db="EMBL/GenBank/DDBJ databases">
        <authorList>
            <person name="Sun Q."/>
            <person name="Zhou Y."/>
        </authorList>
    </citation>
    <scope>NUCLEOTIDE SEQUENCE</scope>
    <source>
        <strain evidence="10">CGMCC 1.7086</strain>
    </source>
</reference>
<proteinExistence type="inferred from homology"/>
<feature type="transmembrane region" description="Helical" evidence="8">
    <location>
        <begin position="21"/>
        <end position="39"/>
    </location>
</feature>
<evidence type="ECO:0000313" key="11">
    <source>
        <dbReference type="Proteomes" id="UP000606935"/>
    </source>
</evidence>
<comment type="caution">
    <text evidence="10">The sequence shown here is derived from an EMBL/GenBank/DDBJ whole genome shotgun (WGS) entry which is preliminary data.</text>
</comment>
<dbReference type="InterPro" id="IPR047817">
    <property type="entry name" value="ABC2_TM_bact-type"/>
</dbReference>
<dbReference type="EMBL" id="BMLS01000002">
    <property type="protein sequence ID" value="GGO67984.1"/>
    <property type="molecule type" value="Genomic_DNA"/>
</dbReference>
<dbReference type="PANTHER" id="PTHR30294:SF47">
    <property type="entry name" value="INNER MEMBRANE TRANSPORT PERMEASE YHHJ"/>
    <property type="match status" value="1"/>
</dbReference>
<keyword evidence="7 8" id="KW-0472">Membrane</keyword>
<keyword evidence="5 8" id="KW-0812">Transmembrane</keyword>
<evidence type="ECO:0000256" key="3">
    <source>
        <dbReference type="ARBA" id="ARBA00022448"/>
    </source>
</evidence>
<name>A0A917YY80_9ALTE</name>
<feature type="transmembrane region" description="Helical" evidence="8">
    <location>
        <begin position="284"/>
        <end position="302"/>
    </location>
</feature>
<dbReference type="RefSeq" id="WP_188692898.1">
    <property type="nucleotide sequence ID" value="NZ_BMLS01000002.1"/>
</dbReference>
<evidence type="ECO:0000256" key="5">
    <source>
        <dbReference type="ARBA" id="ARBA00022692"/>
    </source>
</evidence>